<name>X1BW04_9ZZZZ</name>
<accession>X1BW04</accession>
<protein>
    <submittedName>
        <fullName evidence="1">Uncharacterized protein</fullName>
    </submittedName>
</protein>
<sequence>DLHTSSCLKENVLKEFVAKKTKLWHMGVQVALVSPL</sequence>
<feature type="non-terminal residue" evidence="1">
    <location>
        <position position="1"/>
    </location>
</feature>
<dbReference type="EMBL" id="BART01026692">
    <property type="protein sequence ID" value="GAG99939.1"/>
    <property type="molecule type" value="Genomic_DNA"/>
</dbReference>
<dbReference type="AlphaFoldDB" id="X1BW04"/>
<organism evidence="1">
    <name type="scientific">marine sediment metagenome</name>
    <dbReference type="NCBI Taxonomy" id="412755"/>
    <lineage>
        <taxon>unclassified sequences</taxon>
        <taxon>metagenomes</taxon>
        <taxon>ecological metagenomes</taxon>
    </lineage>
</organism>
<gene>
    <name evidence="1" type="ORF">S01H4_47521</name>
</gene>
<evidence type="ECO:0000313" key="1">
    <source>
        <dbReference type="EMBL" id="GAG99939.1"/>
    </source>
</evidence>
<proteinExistence type="predicted"/>
<comment type="caution">
    <text evidence="1">The sequence shown here is derived from an EMBL/GenBank/DDBJ whole genome shotgun (WGS) entry which is preliminary data.</text>
</comment>
<reference evidence="1" key="1">
    <citation type="journal article" date="2014" name="Front. Microbiol.">
        <title>High frequency of phylogenetically diverse reductive dehalogenase-homologous genes in deep subseafloor sedimentary metagenomes.</title>
        <authorList>
            <person name="Kawai M."/>
            <person name="Futagami T."/>
            <person name="Toyoda A."/>
            <person name="Takaki Y."/>
            <person name="Nishi S."/>
            <person name="Hori S."/>
            <person name="Arai W."/>
            <person name="Tsubouchi T."/>
            <person name="Morono Y."/>
            <person name="Uchiyama I."/>
            <person name="Ito T."/>
            <person name="Fujiyama A."/>
            <person name="Inagaki F."/>
            <person name="Takami H."/>
        </authorList>
    </citation>
    <scope>NUCLEOTIDE SEQUENCE</scope>
    <source>
        <strain evidence="1">Expedition CK06-06</strain>
    </source>
</reference>